<protein>
    <submittedName>
        <fullName evidence="6">TetR family transcriptional regulator</fullName>
    </submittedName>
</protein>
<name>A0A4T2BST6_9MICO</name>
<dbReference type="InterPro" id="IPR009057">
    <property type="entry name" value="Homeodomain-like_sf"/>
</dbReference>
<feature type="domain" description="HTH tetR-type" evidence="5">
    <location>
        <begin position="14"/>
        <end position="74"/>
    </location>
</feature>
<proteinExistence type="predicted"/>
<dbReference type="PANTHER" id="PTHR30055:SF238">
    <property type="entry name" value="MYCOFACTOCIN BIOSYNTHESIS TRANSCRIPTIONAL REGULATOR MFTR-RELATED"/>
    <property type="match status" value="1"/>
</dbReference>
<organism evidence="6 7">
    <name type="scientific">Subtercola vilae</name>
    <dbReference type="NCBI Taxonomy" id="2056433"/>
    <lineage>
        <taxon>Bacteria</taxon>
        <taxon>Bacillati</taxon>
        <taxon>Actinomycetota</taxon>
        <taxon>Actinomycetes</taxon>
        <taxon>Micrococcales</taxon>
        <taxon>Microbacteriaceae</taxon>
        <taxon>Subtercola</taxon>
    </lineage>
</organism>
<evidence type="ECO:0000313" key="6">
    <source>
        <dbReference type="EMBL" id="TIH34360.1"/>
    </source>
</evidence>
<feature type="DNA-binding region" description="H-T-H motif" evidence="4">
    <location>
        <begin position="37"/>
        <end position="56"/>
    </location>
</feature>
<dbReference type="PANTHER" id="PTHR30055">
    <property type="entry name" value="HTH-TYPE TRANSCRIPTIONAL REGULATOR RUTR"/>
    <property type="match status" value="1"/>
</dbReference>
<comment type="caution">
    <text evidence="6">The sequence shown here is derived from an EMBL/GenBank/DDBJ whole genome shotgun (WGS) entry which is preliminary data.</text>
</comment>
<dbReference type="EMBL" id="QYRT01000027">
    <property type="protein sequence ID" value="TIH34360.1"/>
    <property type="molecule type" value="Genomic_DNA"/>
</dbReference>
<keyword evidence="1" id="KW-0805">Transcription regulation</keyword>
<dbReference type="Proteomes" id="UP000306192">
    <property type="component" value="Unassembled WGS sequence"/>
</dbReference>
<evidence type="ECO:0000256" key="1">
    <source>
        <dbReference type="ARBA" id="ARBA00023015"/>
    </source>
</evidence>
<dbReference type="SUPFAM" id="SSF46689">
    <property type="entry name" value="Homeodomain-like"/>
    <property type="match status" value="1"/>
</dbReference>
<evidence type="ECO:0000256" key="2">
    <source>
        <dbReference type="ARBA" id="ARBA00023125"/>
    </source>
</evidence>
<keyword evidence="7" id="KW-1185">Reference proteome</keyword>
<dbReference type="Pfam" id="PF17754">
    <property type="entry name" value="TetR_C_14"/>
    <property type="match status" value="1"/>
</dbReference>
<dbReference type="GO" id="GO:0000976">
    <property type="term" value="F:transcription cis-regulatory region binding"/>
    <property type="evidence" value="ECO:0007669"/>
    <property type="project" value="TreeGrafter"/>
</dbReference>
<dbReference type="PROSITE" id="PS50977">
    <property type="entry name" value="HTH_TETR_2"/>
    <property type="match status" value="1"/>
</dbReference>
<keyword evidence="3" id="KW-0804">Transcription</keyword>
<dbReference type="Pfam" id="PF00440">
    <property type="entry name" value="TetR_N"/>
    <property type="match status" value="1"/>
</dbReference>
<sequence length="214" mass="22935">MHQNPKPSRGRPRSSSRELLEDAAFELFLENTYAKTTIDQITQRAGVGRTTFFNYFEGKSDVFWVDVDSTFAALTSALDARPAADPVTDALCGALTTVAAEFGPSRVPWILTQHPLIGAVGEVQASALARFTRWAGILATFAGVRLGLDPAALLPRTIAYSFTSALVAAAQEWAAAGPDRGSLAPFVAHEDHVVERDARELGELVHSVGLVDAL</sequence>
<keyword evidence="2 4" id="KW-0238">DNA-binding</keyword>
<evidence type="ECO:0000256" key="4">
    <source>
        <dbReference type="PROSITE-ProRule" id="PRU00335"/>
    </source>
</evidence>
<feature type="non-terminal residue" evidence="6">
    <location>
        <position position="214"/>
    </location>
</feature>
<dbReference type="InterPro" id="IPR041347">
    <property type="entry name" value="MftR_C"/>
</dbReference>
<dbReference type="InterPro" id="IPR001647">
    <property type="entry name" value="HTH_TetR"/>
</dbReference>
<accession>A0A4T2BST6</accession>
<evidence type="ECO:0000256" key="3">
    <source>
        <dbReference type="ARBA" id="ARBA00023163"/>
    </source>
</evidence>
<dbReference type="AlphaFoldDB" id="A0A4T2BST6"/>
<dbReference type="GO" id="GO:0003700">
    <property type="term" value="F:DNA-binding transcription factor activity"/>
    <property type="evidence" value="ECO:0007669"/>
    <property type="project" value="TreeGrafter"/>
</dbReference>
<evidence type="ECO:0000313" key="7">
    <source>
        <dbReference type="Proteomes" id="UP000306192"/>
    </source>
</evidence>
<reference evidence="6 7" key="1">
    <citation type="journal article" date="2019" name="Microorganisms">
        <title>Systematic Affiliation and Genome Analysis of Subtercola vilae DB165(T) with Particular Emphasis on Cold Adaptation of an Isolate from a High-Altitude Cold Volcano Lake.</title>
        <authorList>
            <person name="Villalobos A.S."/>
            <person name="Wiese J."/>
            <person name="Imhoff J.F."/>
            <person name="Dorador C."/>
            <person name="Keller A."/>
            <person name="Hentschel U."/>
        </authorList>
    </citation>
    <scope>NUCLEOTIDE SEQUENCE [LARGE SCALE GENOMIC DNA]</scope>
    <source>
        <strain evidence="6 7">DB165</strain>
    </source>
</reference>
<dbReference type="Gene3D" id="1.10.10.60">
    <property type="entry name" value="Homeodomain-like"/>
    <property type="match status" value="1"/>
</dbReference>
<dbReference type="OrthoDB" id="956698at2"/>
<gene>
    <name evidence="6" type="ORF">D4765_13065</name>
</gene>
<evidence type="ECO:0000259" key="5">
    <source>
        <dbReference type="PROSITE" id="PS50977"/>
    </source>
</evidence>
<dbReference type="InterPro" id="IPR050109">
    <property type="entry name" value="HTH-type_TetR-like_transc_reg"/>
</dbReference>
<dbReference type="Gene3D" id="1.10.357.10">
    <property type="entry name" value="Tetracycline Repressor, domain 2"/>
    <property type="match status" value="1"/>
</dbReference>